<dbReference type="RefSeq" id="WP_256407091.1">
    <property type="nucleotide sequence ID" value="NZ_CP187154.1"/>
</dbReference>
<dbReference type="Proteomes" id="UP001597075">
    <property type="component" value="Unassembled WGS sequence"/>
</dbReference>
<dbReference type="EMBL" id="JBHUDL010000032">
    <property type="protein sequence ID" value="MFD1635421.1"/>
    <property type="molecule type" value="Genomic_DNA"/>
</dbReference>
<proteinExistence type="predicted"/>
<accession>A0ABD6D513</accession>
<protein>
    <submittedName>
        <fullName evidence="1">Uncharacterized protein</fullName>
    </submittedName>
</protein>
<name>A0ABD6D513_9EURY</name>
<comment type="caution">
    <text evidence="1">The sequence shown here is derived from an EMBL/GenBank/DDBJ whole genome shotgun (WGS) entry which is preliminary data.</text>
</comment>
<evidence type="ECO:0000313" key="1">
    <source>
        <dbReference type="EMBL" id="MFD1635421.1"/>
    </source>
</evidence>
<evidence type="ECO:0000313" key="2">
    <source>
        <dbReference type="Proteomes" id="UP001597075"/>
    </source>
</evidence>
<sequence>MRTKHGEVGMHGWTAVGEIKAWREISATEPMDSVREDIADEVIPELRDVLSSLPYVADVVIKPVELTDADIN</sequence>
<keyword evidence="2" id="KW-1185">Reference proteome</keyword>
<organism evidence="1 2">
    <name type="scientific">Haloplanus ruber</name>
    <dbReference type="NCBI Taxonomy" id="869892"/>
    <lineage>
        <taxon>Archaea</taxon>
        <taxon>Methanobacteriati</taxon>
        <taxon>Methanobacteriota</taxon>
        <taxon>Stenosarchaea group</taxon>
        <taxon>Halobacteria</taxon>
        <taxon>Halobacteriales</taxon>
        <taxon>Haloferacaceae</taxon>
        <taxon>Haloplanus</taxon>
    </lineage>
</organism>
<dbReference type="AlphaFoldDB" id="A0ABD6D513"/>
<reference evidence="1 2" key="1">
    <citation type="journal article" date="2019" name="Int. J. Syst. Evol. Microbiol.">
        <title>The Global Catalogue of Microorganisms (GCM) 10K type strain sequencing project: providing services to taxonomists for standard genome sequencing and annotation.</title>
        <authorList>
            <consortium name="The Broad Institute Genomics Platform"/>
            <consortium name="The Broad Institute Genome Sequencing Center for Infectious Disease"/>
            <person name="Wu L."/>
            <person name="Ma J."/>
        </authorList>
    </citation>
    <scope>NUCLEOTIDE SEQUENCE [LARGE SCALE GENOMIC DNA]</scope>
    <source>
        <strain evidence="1 2">CGMCC 1.10594</strain>
    </source>
</reference>
<gene>
    <name evidence="1" type="ORF">ACFSBJ_17025</name>
</gene>